<dbReference type="GO" id="GO:0051301">
    <property type="term" value="P:cell division"/>
    <property type="evidence" value="ECO:0007669"/>
    <property type="project" value="UniProtKB-KW"/>
</dbReference>
<dbReference type="Gene3D" id="3.30.70.1050">
    <property type="entry name" value="Trigger factor ribosome-binding domain"/>
    <property type="match status" value="1"/>
</dbReference>
<keyword evidence="7 11" id="KW-0143">Chaperone</keyword>
<name>A0A0S7BID2_9CHLR</name>
<dbReference type="GO" id="GO:0015031">
    <property type="term" value="P:protein transport"/>
    <property type="evidence" value="ECO:0007669"/>
    <property type="project" value="UniProtKB-UniRule"/>
</dbReference>
<feature type="compositionally biased region" description="Basic and acidic residues" evidence="12">
    <location>
        <begin position="440"/>
        <end position="452"/>
    </location>
</feature>
<feature type="domain" description="Trigger factor C-terminal" evidence="14">
    <location>
        <begin position="270"/>
        <end position="433"/>
    </location>
</feature>
<dbReference type="Gene3D" id="3.10.50.40">
    <property type="match status" value="1"/>
</dbReference>
<dbReference type="HAMAP" id="MF_00303">
    <property type="entry name" value="Trigger_factor_Tig"/>
    <property type="match status" value="1"/>
</dbReference>
<dbReference type="InterPro" id="IPR008881">
    <property type="entry name" value="Trigger_fac_ribosome-bd_bac"/>
</dbReference>
<dbReference type="EMBL" id="DF967972">
    <property type="protein sequence ID" value="GAP14852.1"/>
    <property type="molecule type" value="Genomic_DNA"/>
</dbReference>
<evidence type="ECO:0000256" key="1">
    <source>
        <dbReference type="ARBA" id="ARBA00000971"/>
    </source>
</evidence>
<dbReference type="GO" id="GO:0051083">
    <property type="term" value="P:'de novo' cotranslational protein folding"/>
    <property type="evidence" value="ECO:0007669"/>
    <property type="project" value="TreeGrafter"/>
</dbReference>
<keyword evidence="9 11" id="KW-0131">Cell cycle</keyword>
<sequence length="478" mass="53187">MKIETQPREDHQVKIIAEFDAETMEGFKRRAARKISQETRIPGFRPGKAPYDIVRRTYGDDAIQKQAIEILVDDQYSKILDEAGVKPGAPGALEDILSTDPVKLSFIVPLAPEVTLGDYKAIRKEYEAPAVTEEQIDEYLRRLQTSYATAEPVEHPAEKGDLVYYMLSGHLTQPAEGEDAEVIKDGPAQVIIGEDTLSDKDWPYAGFAEELIGLSANAEKTVKHTFAEDDKDEKLRGREVEFHITVQSIKSLHLPELNDEFAQTMGEFSTFEELKASAVKQLEANTKHEYDEKFFDELFEQIASESTIKYPPQVLEDEKEHILEHLTEDLSKNNLDLDTYLKLINTNRETFMAEQVTPAAVKRLTRSLVLEELGRAEKIELAEAEVNNAVNGTLNQLSATPGFNPKKVTERVVNAIAMDAVSRLYNQRILDRLKAIATGEAEKAAAEPKAEAAAESATEAGEKAPGGESEPAENDAVK</sequence>
<evidence type="ECO:0000256" key="9">
    <source>
        <dbReference type="ARBA" id="ARBA00023306"/>
    </source>
</evidence>
<evidence type="ECO:0000256" key="5">
    <source>
        <dbReference type="ARBA" id="ARBA00022618"/>
    </source>
</evidence>
<dbReference type="SUPFAM" id="SSF109998">
    <property type="entry name" value="Triger factor/SurA peptide-binding domain-like"/>
    <property type="match status" value="1"/>
</dbReference>
<dbReference type="InterPro" id="IPR046357">
    <property type="entry name" value="PPIase_dom_sf"/>
</dbReference>
<comment type="domain">
    <text evidence="11">Consists of 3 domains; the N-terminus binds the ribosome, the middle domain has PPIase activity, while the C-terminus has intrinsic chaperone activity on its own.</text>
</comment>
<keyword evidence="11" id="KW-0963">Cytoplasm</keyword>
<comment type="similarity">
    <text evidence="2 11">Belongs to the FKBP-type PPIase family. Tig subfamily.</text>
</comment>
<dbReference type="GO" id="GO:0043335">
    <property type="term" value="P:protein unfolding"/>
    <property type="evidence" value="ECO:0007669"/>
    <property type="project" value="TreeGrafter"/>
</dbReference>
<dbReference type="RefSeq" id="WP_075074079.1">
    <property type="nucleotide sequence ID" value="NZ_DF967972.1"/>
</dbReference>
<comment type="catalytic activity">
    <reaction evidence="1 11">
        <text>[protein]-peptidylproline (omega=180) = [protein]-peptidylproline (omega=0)</text>
        <dbReference type="Rhea" id="RHEA:16237"/>
        <dbReference type="Rhea" id="RHEA-COMP:10747"/>
        <dbReference type="Rhea" id="RHEA-COMP:10748"/>
        <dbReference type="ChEBI" id="CHEBI:83833"/>
        <dbReference type="ChEBI" id="CHEBI:83834"/>
        <dbReference type="EC" id="5.2.1.8"/>
    </reaction>
</comment>
<dbReference type="InterPro" id="IPR008880">
    <property type="entry name" value="Trigger_fac_C"/>
</dbReference>
<organism evidence="15">
    <name type="scientific">Longilinea arvoryzae</name>
    <dbReference type="NCBI Taxonomy" id="360412"/>
    <lineage>
        <taxon>Bacteria</taxon>
        <taxon>Bacillati</taxon>
        <taxon>Chloroflexota</taxon>
        <taxon>Anaerolineae</taxon>
        <taxon>Anaerolineales</taxon>
        <taxon>Anaerolineaceae</taxon>
        <taxon>Longilinea</taxon>
    </lineage>
</organism>
<dbReference type="GO" id="GO:0003755">
    <property type="term" value="F:peptidyl-prolyl cis-trans isomerase activity"/>
    <property type="evidence" value="ECO:0007669"/>
    <property type="project" value="UniProtKB-UniRule"/>
</dbReference>
<accession>A0A0S7BID2</accession>
<dbReference type="PIRSF" id="PIRSF003095">
    <property type="entry name" value="Trigger_factor"/>
    <property type="match status" value="1"/>
</dbReference>
<reference evidence="15" key="1">
    <citation type="submission" date="2015-07" db="EMBL/GenBank/DDBJ databases">
        <title>Draft Genome Sequences of Anaerolinea thermolimosa IMO-1, Bellilinea caldifistulae GOMI-1, Leptolinea tardivitalis YMTK-2, Levilinea saccharolytica KIBI-1,Longilinea arvoryzae KOME-1, Previously Described as Members of the Anaerolineaceae (Chloroflexi).</title>
        <authorList>
            <person name="Sekiguchi Y."/>
            <person name="Ohashi A."/>
            <person name="Matsuura N."/>
            <person name="Tourlousse M.D."/>
        </authorList>
    </citation>
    <scope>NUCLEOTIDE SEQUENCE [LARGE SCALE GENOMIC DNA]</scope>
    <source>
        <strain evidence="15">KOME-1</strain>
    </source>
</reference>
<evidence type="ECO:0000259" key="13">
    <source>
        <dbReference type="Pfam" id="PF05697"/>
    </source>
</evidence>
<dbReference type="Proteomes" id="UP000055060">
    <property type="component" value="Unassembled WGS sequence"/>
</dbReference>
<dbReference type="GO" id="GO:0043022">
    <property type="term" value="F:ribosome binding"/>
    <property type="evidence" value="ECO:0007669"/>
    <property type="project" value="TreeGrafter"/>
</dbReference>
<comment type="subcellular location">
    <subcellularLocation>
        <location evidence="11">Cytoplasm</location>
    </subcellularLocation>
    <text evidence="11">About half TF is bound to the ribosome near the polypeptide exit tunnel while the other half is free in the cytoplasm.</text>
</comment>
<proteinExistence type="inferred from homology"/>
<dbReference type="SUPFAM" id="SSF54534">
    <property type="entry name" value="FKBP-like"/>
    <property type="match status" value="1"/>
</dbReference>
<evidence type="ECO:0000256" key="8">
    <source>
        <dbReference type="ARBA" id="ARBA00023235"/>
    </source>
</evidence>
<evidence type="ECO:0000256" key="7">
    <source>
        <dbReference type="ARBA" id="ARBA00023186"/>
    </source>
</evidence>
<dbReference type="PANTHER" id="PTHR30560:SF3">
    <property type="entry name" value="TRIGGER FACTOR-LIKE PROTEIN TIG, CHLOROPLASTIC"/>
    <property type="match status" value="1"/>
</dbReference>
<keyword evidence="16" id="KW-1185">Reference proteome</keyword>
<dbReference type="STRING" id="360412.LARV_02629"/>
<dbReference type="NCBIfam" id="TIGR00115">
    <property type="entry name" value="tig"/>
    <property type="match status" value="1"/>
</dbReference>
<evidence type="ECO:0000256" key="3">
    <source>
        <dbReference type="ARBA" id="ARBA00013194"/>
    </source>
</evidence>
<dbReference type="InterPro" id="IPR027304">
    <property type="entry name" value="Trigger_fact/SurA_dom_sf"/>
</dbReference>
<dbReference type="GO" id="GO:0044183">
    <property type="term" value="F:protein folding chaperone"/>
    <property type="evidence" value="ECO:0007669"/>
    <property type="project" value="TreeGrafter"/>
</dbReference>
<feature type="domain" description="Trigger factor ribosome-binding bacterial" evidence="13">
    <location>
        <begin position="1"/>
        <end position="143"/>
    </location>
</feature>
<protein>
    <recommendedName>
        <fullName evidence="4 11">Trigger factor</fullName>
        <shortName evidence="11">TF</shortName>
        <ecNumber evidence="3 11">5.2.1.8</ecNumber>
    </recommendedName>
    <alternativeName>
        <fullName evidence="10 11">PPIase</fullName>
    </alternativeName>
</protein>
<dbReference type="PANTHER" id="PTHR30560">
    <property type="entry name" value="TRIGGER FACTOR CHAPERONE AND PEPTIDYL-PROLYL CIS/TRANS ISOMERASE"/>
    <property type="match status" value="1"/>
</dbReference>
<gene>
    <name evidence="11" type="primary">tig</name>
    <name evidence="15" type="ORF">LARV_02629</name>
</gene>
<dbReference type="EC" id="5.2.1.8" evidence="3 11"/>
<evidence type="ECO:0000256" key="11">
    <source>
        <dbReference type="HAMAP-Rule" id="MF_00303"/>
    </source>
</evidence>
<dbReference type="Gene3D" id="1.10.3120.10">
    <property type="entry name" value="Trigger factor, C-terminal domain"/>
    <property type="match status" value="1"/>
</dbReference>
<feature type="region of interest" description="Disordered" evidence="12">
    <location>
        <begin position="440"/>
        <end position="478"/>
    </location>
</feature>
<comment type="function">
    <text evidence="11">Involved in protein export. Acts as a chaperone by maintaining the newly synthesized protein in an open conformation. Functions as a peptidyl-prolyl cis-trans isomerase.</text>
</comment>
<evidence type="ECO:0000313" key="16">
    <source>
        <dbReference type="Proteomes" id="UP000055060"/>
    </source>
</evidence>
<dbReference type="InterPro" id="IPR037041">
    <property type="entry name" value="Trigger_fac_C_sf"/>
</dbReference>
<evidence type="ECO:0000259" key="14">
    <source>
        <dbReference type="Pfam" id="PF05698"/>
    </source>
</evidence>
<dbReference type="Pfam" id="PF05697">
    <property type="entry name" value="Trigger_N"/>
    <property type="match status" value="1"/>
</dbReference>
<evidence type="ECO:0000256" key="4">
    <source>
        <dbReference type="ARBA" id="ARBA00016902"/>
    </source>
</evidence>
<dbReference type="AlphaFoldDB" id="A0A0S7BID2"/>
<keyword evidence="5 11" id="KW-0132">Cell division</keyword>
<dbReference type="SUPFAM" id="SSF102735">
    <property type="entry name" value="Trigger factor ribosome-binding domain"/>
    <property type="match status" value="1"/>
</dbReference>
<dbReference type="GO" id="GO:0005737">
    <property type="term" value="C:cytoplasm"/>
    <property type="evidence" value="ECO:0007669"/>
    <property type="project" value="UniProtKB-SubCell"/>
</dbReference>
<evidence type="ECO:0000256" key="2">
    <source>
        <dbReference type="ARBA" id="ARBA00005464"/>
    </source>
</evidence>
<evidence type="ECO:0000256" key="10">
    <source>
        <dbReference type="ARBA" id="ARBA00029986"/>
    </source>
</evidence>
<evidence type="ECO:0000256" key="12">
    <source>
        <dbReference type="SAM" id="MobiDB-lite"/>
    </source>
</evidence>
<evidence type="ECO:0000256" key="6">
    <source>
        <dbReference type="ARBA" id="ARBA00023110"/>
    </source>
</evidence>
<keyword evidence="6 11" id="KW-0697">Rotamase</keyword>
<keyword evidence="8 11" id="KW-0413">Isomerase</keyword>
<dbReference type="Pfam" id="PF05698">
    <property type="entry name" value="Trigger_C"/>
    <property type="match status" value="1"/>
</dbReference>
<dbReference type="InterPro" id="IPR036611">
    <property type="entry name" value="Trigger_fac_ribosome-bd_sf"/>
</dbReference>
<evidence type="ECO:0000313" key="15">
    <source>
        <dbReference type="EMBL" id="GAP14852.1"/>
    </source>
</evidence>
<dbReference type="InterPro" id="IPR005215">
    <property type="entry name" value="Trig_fac"/>
</dbReference>